<dbReference type="EMBL" id="RWKA01000018">
    <property type="protein sequence ID" value="TGB37988.1"/>
    <property type="molecule type" value="Genomic_DNA"/>
</dbReference>
<name>A0A4Z0HKY1_MYCPR</name>
<sequence length="64" mass="6896">MNNWRSTATKLGGISRAQVFKLWASGALGSVTLGSRRFSTDEQIETFIAGLQESTSDQMVEASA</sequence>
<organism evidence="1 2">
    <name type="scientific">Mycolicibacterium peregrinum</name>
    <name type="common">Mycobacterium peregrinum</name>
    <dbReference type="NCBI Taxonomy" id="43304"/>
    <lineage>
        <taxon>Bacteria</taxon>
        <taxon>Bacillati</taxon>
        <taxon>Actinomycetota</taxon>
        <taxon>Actinomycetes</taxon>
        <taxon>Mycobacteriales</taxon>
        <taxon>Mycobacteriaceae</taxon>
        <taxon>Mycolicibacterium</taxon>
    </lineage>
</organism>
<keyword evidence="2" id="KW-1185">Reference proteome</keyword>
<accession>A0A4Z0HKY1</accession>
<dbReference type="Proteomes" id="UP000297792">
    <property type="component" value="Unassembled WGS sequence"/>
</dbReference>
<reference evidence="1 2" key="1">
    <citation type="submission" date="2018-12" db="EMBL/GenBank/DDBJ databases">
        <title>Draft genome sequences of Mycolicibacterium peregrinum isolated from a pig with lymphadenitis and from soil on the same Japanese pig farm.</title>
        <authorList>
            <person name="Komatsu T."/>
            <person name="Ohya K."/>
            <person name="Sawai K."/>
            <person name="Odoi J.O."/>
            <person name="Otsu K."/>
            <person name="Ota A."/>
            <person name="Ito T."/>
            <person name="Kawai M."/>
            <person name="Maruyama F."/>
        </authorList>
    </citation>
    <scope>NUCLEOTIDE SEQUENCE [LARGE SCALE GENOMIC DNA]</scope>
    <source>
        <strain evidence="1 2">138</strain>
    </source>
</reference>
<gene>
    <name evidence="1" type="ORF">EJD98_25590</name>
</gene>
<proteinExistence type="predicted"/>
<dbReference type="AlphaFoldDB" id="A0A4Z0HKY1"/>
<evidence type="ECO:0000313" key="1">
    <source>
        <dbReference type="EMBL" id="TGB37988.1"/>
    </source>
</evidence>
<evidence type="ECO:0000313" key="2">
    <source>
        <dbReference type="Proteomes" id="UP000297792"/>
    </source>
</evidence>
<evidence type="ECO:0008006" key="3">
    <source>
        <dbReference type="Google" id="ProtNLM"/>
    </source>
</evidence>
<comment type="caution">
    <text evidence="1">The sequence shown here is derived from an EMBL/GenBank/DDBJ whole genome shotgun (WGS) entry which is preliminary data.</text>
</comment>
<protein>
    <recommendedName>
        <fullName evidence="3">DNA-binding protein</fullName>
    </recommendedName>
</protein>